<reference evidence="1 2" key="1">
    <citation type="journal article" date="2018" name="Sci. Rep.">
        <title>Comparative analysis of the Pocillopora damicornis genome highlights role of immune system in coral evolution.</title>
        <authorList>
            <person name="Cunning R."/>
            <person name="Bay R.A."/>
            <person name="Gillette P."/>
            <person name="Baker A.C."/>
            <person name="Traylor-Knowles N."/>
        </authorList>
    </citation>
    <scope>NUCLEOTIDE SEQUENCE [LARGE SCALE GENOMIC DNA]</scope>
    <source>
        <strain evidence="1">RSMAS</strain>
        <tissue evidence="1">Whole animal</tissue>
    </source>
</reference>
<proteinExistence type="predicted"/>
<evidence type="ECO:0000313" key="2">
    <source>
        <dbReference type="Proteomes" id="UP000275408"/>
    </source>
</evidence>
<dbReference type="Proteomes" id="UP000275408">
    <property type="component" value="Unassembled WGS sequence"/>
</dbReference>
<evidence type="ECO:0000313" key="1">
    <source>
        <dbReference type="EMBL" id="RMX58176.1"/>
    </source>
</evidence>
<sequence>MHPLCSLAAKCAVHFQRAATTARTRRIVTACLYLIFNCKARSRSTLITVSVASETLHRNVPVTYETIAAAVQIWKRSATKDIW</sequence>
<protein>
    <submittedName>
        <fullName evidence="1">Uncharacterized protein</fullName>
    </submittedName>
</protein>
<organism evidence="1 2">
    <name type="scientific">Pocillopora damicornis</name>
    <name type="common">Cauliflower coral</name>
    <name type="synonym">Millepora damicornis</name>
    <dbReference type="NCBI Taxonomy" id="46731"/>
    <lineage>
        <taxon>Eukaryota</taxon>
        <taxon>Metazoa</taxon>
        <taxon>Cnidaria</taxon>
        <taxon>Anthozoa</taxon>
        <taxon>Hexacorallia</taxon>
        <taxon>Scleractinia</taxon>
        <taxon>Astrocoeniina</taxon>
        <taxon>Pocilloporidae</taxon>
        <taxon>Pocillopora</taxon>
    </lineage>
</organism>
<keyword evidence="2" id="KW-1185">Reference proteome</keyword>
<comment type="caution">
    <text evidence="1">The sequence shown here is derived from an EMBL/GenBank/DDBJ whole genome shotgun (WGS) entry which is preliminary data.</text>
</comment>
<accession>A0A3M6UWU7</accession>
<dbReference type="AlphaFoldDB" id="A0A3M6UWU7"/>
<gene>
    <name evidence="1" type="ORF">pdam_00000186</name>
</gene>
<name>A0A3M6UWU7_POCDA</name>
<dbReference type="EMBL" id="RCHS01000537">
    <property type="protein sequence ID" value="RMX58176.1"/>
    <property type="molecule type" value="Genomic_DNA"/>
</dbReference>